<dbReference type="AlphaFoldDB" id="A0A931BQM3"/>
<evidence type="ECO:0000256" key="4">
    <source>
        <dbReference type="SAM" id="SignalP"/>
    </source>
</evidence>
<sequence length="508" mass="55698">MKLLAGALLSGVMALGAGSALAQQTGGIVNVATIGEPPTLDPMVSTADLVGIVTQHFFETLFTFDKDWNVTPLLAESLPEITDGGKVYTIKLRSGVTFHDGSAMTADDVVASLKRWMDLASRGKQTAGNIDKVEVVDPSTVRIVLKSPYAPLLALLAFNNSAAVIMPAGKMANPLTEPVGTGPYKLKERKPDQYIQLVRYDGYKPRSGDANGYGGARKPLLDEVRFVPVPDPNTRIEGAISGQFDYVDSLPVESYDRIKNLQTTKPVLLKPFGWPVFVMNTKQGVMANIDSRMAVRMALSMEDMLAAAFGSKEFYSLDGAMYPKGYVWHSEAGTEGKYNVADPDKAKALLKKANYDGKPVRILTSRQYEFHYKMAQVAAEYLKQAGFSVDMQVVDWATLTQRRADAALWDIYITHSPFLPEPALIGQLSESSPGWWSTPARKQAVDAFNTESDPKKRPALWAEVQKVMYVETPSIKIGDFNALSAQSPKLDGVVPAPWPYFWNVSVKK</sequence>
<keyword evidence="3 4" id="KW-0732">Signal</keyword>
<dbReference type="GO" id="GO:1904680">
    <property type="term" value="F:peptide transmembrane transporter activity"/>
    <property type="evidence" value="ECO:0007669"/>
    <property type="project" value="TreeGrafter"/>
</dbReference>
<proteinExistence type="inferred from homology"/>
<dbReference type="InterPro" id="IPR039424">
    <property type="entry name" value="SBP_5"/>
</dbReference>
<dbReference type="PANTHER" id="PTHR30290">
    <property type="entry name" value="PERIPLASMIC BINDING COMPONENT OF ABC TRANSPORTER"/>
    <property type="match status" value="1"/>
</dbReference>
<evidence type="ECO:0000259" key="5">
    <source>
        <dbReference type="Pfam" id="PF00496"/>
    </source>
</evidence>
<dbReference type="PIRSF" id="PIRSF002741">
    <property type="entry name" value="MppA"/>
    <property type="match status" value="1"/>
</dbReference>
<dbReference type="Gene3D" id="3.10.105.10">
    <property type="entry name" value="Dipeptide-binding Protein, Domain 3"/>
    <property type="match status" value="1"/>
</dbReference>
<evidence type="ECO:0000313" key="7">
    <source>
        <dbReference type="Proteomes" id="UP000599312"/>
    </source>
</evidence>
<comment type="subcellular location">
    <subcellularLocation>
        <location evidence="1">Periplasm</location>
    </subcellularLocation>
</comment>
<dbReference type="EMBL" id="JADQDO010000001">
    <property type="protein sequence ID" value="MBF9231940.1"/>
    <property type="molecule type" value="Genomic_DNA"/>
</dbReference>
<protein>
    <submittedName>
        <fullName evidence="6">ABC transporter substrate-binding protein</fullName>
    </submittedName>
</protein>
<name>A0A931BQM3_9HYPH</name>
<evidence type="ECO:0000313" key="6">
    <source>
        <dbReference type="EMBL" id="MBF9231940.1"/>
    </source>
</evidence>
<comment type="similarity">
    <text evidence="2">Belongs to the bacterial solute-binding protein 5 family.</text>
</comment>
<dbReference type="CDD" id="cd08502">
    <property type="entry name" value="PBP2_NikA_DppA_OppA_like_16"/>
    <property type="match status" value="1"/>
</dbReference>
<dbReference type="PANTHER" id="PTHR30290:SF38">
    <property type="entry name" value="D,D-DIPEPTIDE-BINDING PERIPLASMIC PROTEIN DDPA-RELATED"/>
    <property type="match status" value="1"/>
</dbReference>
<reference evidence="6" key="1">
    <citation type="submission" date="2020-11" db="EMBL/GenBank/DDBJ databases">
        <authorList>
            <person name="Kim M.K."/>
        </authorList>
    </citation>
    <scope>NUCLEOTIDE SEQUENCE</scope>
    <source>
        <strain evidence="6">BT350</strain>
    </source>
</reference>
<evidence type="ECO:0000256" key="2">
    <source>
        <dbReference type="ARBA" id="ARBA00005695"/>
    </source>
</evidence>
<dbReference type="Pfam" id="PF00496">
    <property type="entry name" value="SBP_bac_5"/>
    <property type="match status" value="1"/>
</dbReference>
<feature type="signal peptide" evidence="4">
    <location>
        <begin position="1"/>
        <end position="22"/>
    </location>
</feature>
<comment type="caution">
    <text evidence="6">The sequence shown here is derived from an EMBL/GenBank/DDBJ whole genome shotgun (WGS) entry which is preliminary data.</text>
</comment>
<dbReference type="Gene3D" id="3.40.190.10">
    <property type="entry name" value="Periplasmic binding protein-like II"/>
    <property type="match status" value="1"/>
</dbReference>
<accession>A0A931BQM3</accession>
<dbReference type="GO" id="GO:0043190">
    <property type="term" value="C:ATP-binding cassette (ABC) transporter complex"/>
    <property type="evidence" value="ECO:0007669"/>
    <property type="project" value="InterPro"/>
</dbReference>
<evidence type="ECO:0000256" key="1">
    <source>
        <dbReference type="ARBA" id="ARBA00004418"/>
    </source>
</evidence>
<dbReference type="InterPro" id="IPR030678">
    <property type="entry name" value="Peptide/Ni-bd"/>
</dbReference>
<dbReference type="Proteomes" id="UP000599312">
    <property type="component" value="Unassembled WGS sequence"/>
</dbReference>
<evidence type="ECO:0000256" key="3">
    <source>
        <dbReference type="ARBA" id="ARBA00022729"/>
    </source>
</evidence>
<dbReference type="GO" id="GO:0030288">
    <property type="term" value="C:outer membrane-bounded periplasmic space"/>
    <property type="evidence" value="ECO:0007669"/>
    <property type="project" value="UniProtKB-ARBA"/>
</dbReference>
<feature type="domain" description="Solute-binding protein family 5" evidence="5">
    <location>
        <begin position="70"/>
        <end position="414"/>
    </location>
</feature>
<dbReference type="InterPro" id="IPR000914">
    <property type="entry name" value="SBP_5_dom"/>
</dbReference>
<organism evidence="6 7">
    <name type="scientific">Microvirga alba</name>
    <dbReference type="NCBI Taxonomy" id="2791025"/>
    <lineage>
        <taxon>Bacteria</taxon>
        <taxon>Pseudomonadati</taxon>
        <taxon>Pseudomonadota</taxon>
        <taxon>Alphaproteobacteria</taxon>
        <taxon>Hyphomicrobiales</taxon>
        <taxon>Methylobacteriaceae</taxon>
        <taxon>Microvirga</taxon>
    </lineage>
</organism>
<feature type="chain" id="PRO_5037150552" evidence="4">
    <location>
        <begin position="23"/>
        <end position="508"/>
    </location>
</feature>
<keyword evidence="7" id="KW-1185">Reference proteome</keyword>
<gene>
    <name evidence="6" type="ORF">I2H38_00970</name>
</gene>
<dbReference type="RefSeq" id="WP_196269928.1">
    <property type="nucleotide sequence ID" value="NZ_JADQDO010000001.1"/>
</dbReference>
<dbReference type="GO" id="GO:0015833">
    <property type="term" value="P:peptide transport"/>
    <property type="evidence" value="ECO:0007669"/>
    <property type="project" value="TreeGrafter"/>
</dbReference>
<dbReference type="SUPFAM" id="SSF53850">
    <property type="entry name" value="Periplasmic binding protein-like II"/>
    <property type="match status" value="1"/>
</dbReference>